<feature type="transmembrane region" description="Helical" evidence="9">
    <location>
        <begin position="548"/>
        <end position="571"/>
    </location>
</feature>
<keyword evidence="6 9" id="KW-1133">Transmembrane helix</keyword>
<reference evidence="11" key="1">
    <citation type="submission" date="2020-07" db="EMBL/GenBank/DDBJ databases">
        <title>A long reads based de novo assembly of the rainbow trout Arlee double haploid line genome.</title>
        <authorList>
            <person name="Gao G."/>
            <person name="Palti Y."/>
        </authorList>
    </citation>
    <scope>NUCLEOTIDE SEQUENCE [LARGE SCALE GENOMIC DNA]</scope>
</reference>
<name>A0A8C7VAS5_ONCMY</name>
<dbReference type="GO" id="GO:0007035">
    <property type="term" value="P:vacuolar acidification"/>
    <property type="evidence" value="ECO:0007669"/>
    <property type="project" value="TreeGrafter"/>
</dbReference>
<comment type="function">
    <text evidence="9">Essential component of the vacuolar proton pump (V-ATPase), a multimeric enzyme that catalyzes the translocation of protons across the membranes. Required for assembly and activity of the V-ATPase.</text>
</comment>
<evidence type="ECO:0000256" key="5">
    <source>
        <dbReference type="ARBA" id="ARBA00022781"/>
    </source>
</evidence>
<dbReference type="PANTHER" id="PTHR11629">
    <property type="entry name" value="VACUOLAR PROTON ATPASES"/>
    <property type="match status" value="1"/>
</dbReference>
<dbReference type="RefSeq" id="XP_021446798.2">
    <property type="nucleotide sequence ID" value="XM_021591123.2"/>
</dbReference>
<evidence type="ECO:0000256" key="1">
    <source>
        <dbReference type="ARBA" id="ARBA00004141"/>
    </source>
</evidence>
<feature type="transmembrane region" description="Helical" evidence="9">
    <location>
        <begin position="409"/>
        <end position="433"/>
    </location>
</feature>
<dbReference type="PIRSF" id="PIRSF001293">
    <property type="entry name" value="ATP6V0A1"/>
    <property type="match status" value="1"/>
</dbReference>
<dbReference type="GeneTree" id="ENSGT00950000182881"/>
<dbReference type="AlphaFoldDB" id="A0A8C7VAS5"/>
<dbReference type="GO" id="GO:0000220">
    <property type="term" value="C:vacuolar proton-transporting V-type ATPase, V0 domain"/>
    <property type="evidence" value="ECO:0007669"/>
    <property type="project" value="InterPro"/>
</dbReference>
<keyword evidence="8 9" id="KW-0472">Membrane</keyword>
<feature type="transmembrane region" description="Helical" evidence="9">
    <location>
        <begin position="642"/>
        <end position="668"/>
    </location>
</feature>
<evidence type="ECO:0000256" key="3">
    <source>
        <dbReference type="ARBA" id="ARBA00022448"/>
    </source>
</evidence>
<comment type="similarity">
    <text evidence="2 9">Belongs to the V-ATPase 116 kDa subunit family.</text>
</comment>
<dbReference type="InterPro" id="IPR002490">
    <property type="entry name" value="V-ATPase_116kDa_su"/>
</dbReference>
<evidence type="ECO:0000256" key="7">
    <source>
        <dbReference type="ARBA" id="ARBA00023065"/>
    </source>
</evidence>
<dbReference type="GO" id="GO:0051117">
    <property type="term" value="F:ATPase binding"/>
    <property type="evidence" value="ECO:0007669"/>
    <property type="project" value="TreeGrafter"/>
</dbReference>
<dbReference type="GO" id="GO:0005886">
    <property type="term" value="C:plasma membrane"/>
    <property type="evidence" value="ECO:0007669"/>
    <property type="project" value="TreeGrafter"/>
</dbReference>
<reference evidence="11" key="2">
    <citation type="submission" date="2025-08" db="UniProtKB">
        <authorList>
            <consortium name="Ensembl"/>
        </authorList>
    </citation>
    <scope>IDENTIFICATION</scope>
</reference>
<proteinExistence type="inferred from homology"/>
<dbReference type="GeneID" id="110509909"/>
<feature type="coiled-coil region" evidence="10">
    <location>
        <begin position="266"/>
        <end position="293"/>
    </location>
</feature>
<feature type="coiled-coil region" evidence="10">
    <location>
        <begin position="95"/>
        <end position="129"/>
    </location>
</feature>
<dbReference type="Pfam" id="PF01496">
    <property type="entry name" value="V_ATPase_I"/>
    <property type="match status" value="1"/>
</dbReference>
<dbReference type="PANTHER" id="PTHR11629:SF71">
    <property type="entry name" value="V-TYPE PROTON ATPASE SUBUNIT A"/>
    <property type="match status" value="1"/>
</dbReference>
<evidence type="ECO:0000256" key="6">
    <source>
        <dbReference type="ARBA" id="ARBA00022989"/>
    </source>
</evidence>
<keyword evidence="10" id="KW-0175">Coiled coil</keyword>
<organism evidence="11 12">
    <name type="scientific">Oncorhynchus mykiss</name>
    <name type="common">Rainbow trout</name>
    <name type="synonym">Salmo gairdneri</name>
    <dbReference type="NCBI Taxonomy" id="8022"/>
    <lineage>
        <taxon>Eukaryota</taxon>
        <taxon>Metazoa</taxon>
        <taxon>Chordata</taxon>
        <taxon>Craniata</taxon>
        <taxon>Vertebrata</taxon>
        <taxon>Euteleostomi</taxon>
        <taxon>Actinopterygii</taxon>
        <taxon>Neopterygii</taxon>
        <taxon>Teleostei</taxon>
        <taxon>Protacanthopterygii</taxon>
        <taxon>Salmoniformes</taxon>
        <taxon>Salmonidae</taxon>
        <taxon>Salmoninae</taxon>
        <taxon>Oncorhynchus</taxon>
    </lineage>
</organism>
<feature type="transmembrane region" description="Helical" evidence="9">
    <location>
        <begin position="779"/>
        <end position="802"/>
    </location>
</feature>
<protein>
    <recommendedName>
        <fullName evidence="9">V-type proton ATPase subunit a</fullName>
    </recommendedName>
</protein>
<keyword evidence="5 9" id="KW-0375">Hydrogen ion transport</keyword>
<evidence type="ECO:0000256" key="2">
    <source>
        <dbReference type="ARBA" id="ARBA00009904"/>
    </source>
</evidence>
<evidence type="ECO:0000256" key="8">
    <source>
        <dbReference type="ARBA" id="ARBA00023136"/>
    </source>
</evidence>
<accession>A0A8C7VAS5</accession>
<comment type="subcellular location">
    <subcellularLocation>
        <location evidence="1">Membrane</location>
        <topology evidence="1">Multi-pass membrane protein</topology>
    </subcellularLocation>
</comment>
<keyword evidence="4 9" id="KW-0812">Transmembrane</keyword>
<evidence type="ECO:0000313" key="12">
    <source>
        <dbReference type="Proteomes" id="UP000694395"/>
    </source>
</evidence>
<dbReference type="InterPro" id="IPR026028">
    <property type="entry name" value="V-type_ATPase_116kDa_su_euka"/>
</dbReference>
<sequence length="849" mass="97280">MGSVFRSEEMCLVQLFLQSGSAYDCISELGEMGLVEFRDLNPSVNSFQRRFVSEIKRCEEMERILGYLLREIRKANIAVPEDDKICPVAPPPKHVLEIMEQLQRLEVELSEVARNKEKLQRNLLELTEYTHMLRITRTFVHSRSRHEALGPQYEEFQSIESDSAGCTGMQRLGAKLGFVSGLIHRVKVEAFERMLWRVCKGYTILSYAELGESLADLDTGEISTNVVFLISFWGDQIGQKVQKICDCYHCHLYPHPENDEERADVMDSLRTRIQDLNNVLHRTEEYLRQVLQKASESAFTWVVQVKKMKAIYHILNLCSFDVTNKCLIAEVWCPVNDLTNLRGALEEGSRKGDATVPSFVNRIPSNDTPPTLLRTNKFTSGFQSIVEAYGVGDYREVSPAPYTIITFPFLFAVMFGDLGHGMVMACFALWMVLTEKSHKRKRSDNEIWTMFFEGRYIILMMGLFSVYTGLIYNDCFSKSLNIFGSGWSVRAMFTDQQWTNETLQTNTLLILDPNVSGVFVGPYPFGIDPIWNMAVNRLSFLNSYKMKMSVIIGVMHMSFGVVLSVFNHLHFKQRFNIYLLFLPEFLFLMCLFGYLVFMIIYKWLAFGARDSRLAPSILIHFINMFLMQGGDNTPLYPGQTGLQVFLVVVALLSVPVLLLGKPVYLYWLHRGGKSLRLRRGYERVRRVSEDDMSQAPAYADDEEEGFDDLMTSRDTQPKEFDFGDVFLHQAIHTIEYCLGCISNTASYLRLWALSLAHAQLSEVLWAMVMRLGLRMTSRLGVLFLVPVFSLFAVLTVSILLVMEGLSAFLHALRLHWVEFQNKFYHGTGMKFSPFDFSALPSVFEQDGLL</sequence>
<keyword evidence="12" id="KW-1185">Reference proteome</keyword>
<evidence type="ECO:0000313" key="11">
    <source>
        <dbReference type="Ensembl" id="ENSOMYP00000105142.2"/>
    </source>
</evidence>
<evidence type="ECO:0000256" key="4">
    <source>
        <dbReference type="ARBA" id="ARBA00022692"/>
    </source>
</evidence>
<evidence type="ECO:0000256" key="10">
    <source>
        <dbReference type="SAM" id="Coils"/>
    </source>
</evidence>
<feature type="transmembrane region" description="Helical" evidence="9">
    <location>
        <begin position="454"/>
        <end position="472"/>
    </location>
</feature>
<dbReference type="GO" id="GO:0046961">
    <property type="term" value="F:proton-transporting ATPase activity, rotational mechanism"/>
    <property type="evidence" value="ECO:0007669"/>
    <property type="project" value="InterPro"/>
</dbReference>
<evidence type="ECO:0000256" key="9">
    <source>
        <dbReference type="RuleBase" id="RU361189"/>
    </source>
</evidence>
<keyword evidence="7 9" id="KW-0406">Ion transport</keyword>
<dbReference type="Proteomes" id="UP000694395">
    <property type="component" value="Chromosome Y"/>
</dbReference>
<dbReference type="Ensembl" id="ENSOMYT00000113969.2">
    <property type="protein sequence ID" value="ENSOMYP00000105142.2"/>
    <property type="gene ID" value="ENSOMYG00000047003.2"/>
</dbReference>
<reference evidence="11" key="3">
    <citation type="submission" date="2025-09" db="UniProtKB">
        <authorList>
            <consortium name="Ensembl"/>
        </authorList>
    </citation>
    <scope>IDENTIFICATION</scope>
</reference>
<keyword evidence="3 9" id="KW-0813">Transport</keyword>
<feature type="transmembrane region" description="Helical" evidence="9">
    <location>
        <begin position="577"/>
        <end position="601"/>
    </location>
</feature>